<proteinExistence type="predicted"/>
<name>A0A4V4H6V9_MUSBA</name>
<dbReference type="EMBL" id="PYDT01000005">
    <property type="protein sequence ID" value="THU61476.1"/>
    <property type="molecule type" value="Genomic_DNA"/>
</dbReference>
<sequence length="103" mass="11905">MRMGSKRSPIVKPEVMPVDASVFHMVRRGMRHLHPWSEPLQQSIHQHHSAMRYNSIPCSYLLVTQAVPPWRSVDSLLLSCNSVKNRTPEKVGQEMMKRSRGEK</sequence>
<protein>
    <submittedName>
        <fullName evidence="1">Uncharacterized protein</fullName>
    </submittedName>
</protein>
<evidence type="ECO:0000313" key="2">
    <source>
        <dbReference type="Proteomes" id="UP000317650"/>
    </source>
</evidence>
<dbReference type="Proteomes" id="UP000317650">
    <property type="component" value="Chromosome 7"/>
</dbReference>
<reference evidence="1 2" key="1">
    <citation type="journal article" date="2019" name="Nat. Plants">
        <title>Genome sequencing of Musa balbisiana reveals subgenome evolution and function divergence in polyploid bananas.</title>
        <authorList>
            <person name="Yao X."/>
        </authorList>
    </citation>
    <scope>NUCLEOTIDE SEQUENCE [LARGE SCALE GENOMIC DNA]</scope>
    <source>
        <strain evidence="2">cv. DH-PKW</strain>
        <tissue evidence="1">Leaves</tissue>
    </source>
</reference>
<comment type="caution">
    <text evidence="1">The sequence shown here is derived from an EMBL/GenBank/DDBJ whole genome shotgun (WGS) entry which is preliminary data.</text>
</comment>
<organism evidence="1 2">
    <name type="scientific">Musa balbisiana</name>
    <name type="common">Banana</name>
    <dbReference type="NCBI Taxonomy" id="52838"/>
    <lineage>
        <taxon>Eukaryota</taxon>
        <taxon>Viridiplantae</taxon>
        <taxon>Streptophyta</taxon>
        <taxon>Embryophyta</taxon>
        <taxon>Tracheophyta</taxon>
        <taxon>Spermatophyta</taxon>
        <taxon>Magnoliopsida</taxon>
        <taxon>Liliopsida</taxon>
        <taxon>Zingiberales</taxon>
        <taxon>Musaceae</taxon>
        <taxon>Musa</taxon>
    </lineage>
</organism>
<gene>
    <name evidence="1" type="ORF">C4D60_Mb07t23670</name>
</gene>
<dbReference type="AlphaFoldDB" id="A0A4V4H6V9"/>
<accession>A0A4V4H6V9</accession>
<evidence type="ECO:0000313" key="1">
    <source>
        <dbReference type="EMBL" id="THU61476.1"/>
    </source>
</evidence>
<keyword evidence="2" id="KW-1185">Reference proteome</keyword>